<dbReference type="Proteomes" id="UP001499978">
    <property type="component" value="Unassembled WGS sequence"/>
</dbReference>
<organism evidence="2 3">
    <name type="scientific">Pilimelia columellifera subsp. columellifera</name>
    <dbReference type="NCBI Taxonomy" id="706583"/>
    <lineage>
        <taxon>Bacteria</taxon>
        <taxon>Bacillati</taxon>
        <taxon>Actinomycetota</taxon>
        <taxon>Actinomycetes</taxon>
        <taxon>Micromonosporales</taxon>
        <taxon>Micromonosporaceae</taxon>
        <taxon>Pilimelia</taxon>
    </lineage>
</organism>
<feature type="region of interest" description="Disordered" evidence="1">
    <location>
        <begin position="15"/>
        <end position="34"/>
    </location>
</feature>
<evidence type="ECO:0000256" key="1">
    <source>
        <dbReference type="SAM" id="MobiDB-lite"/>
    </source>
</evidence>
<reference evidence="2 3" key="1">
    <citation type="journal article" date="2019" name="Int. J. Syst. Evol. Microbiol.">
        <title>The Global Catalogue of Microorganisms (GCM) 10K type strain sequencing project: providing services to taxonomists for standard genome sequencing and annotation.</title>
        <authorList>
            <consortium name="The Broad Institute Genomics Platform"/>
            <consortium name="The Broad Institute Genome Sequencing Center for Infectious Disease"/>
            <person name="Wu L."/>
            <person name="Ma J."/>
        </authorList>
    </citation>
    <scope>NUCLEOTIDE SEQUENCE [LARGE SCALE GENOMIC DNA]</scope>
    <source>
        <strain evidence="2 3">JCM 3367</strain>
    </source>
</reference>
<keyword evidence="3" id="KW-1185">Reference proteome</keyword>
<gene>
    <name evidence="2" type="ORF">GCM10010201_00840</name>
</gene>
<dbReference type="RefSeq" id="WP_344166618.1">
    <property type="nucleotide sequence ID" value="NZ_BAAARY010000001.1"/>
</dbReference>
<name>A0ABN3MW97_9ACTN</name>
<dbReference type="EMBL" id="BAAARY010000001">
    <property type="protein sequence ID" value="GAA2510064.1"/>
    <property type="molecule type" value="Genomic_DNA"/>
</dbReference>
<protein>
    <recommendedName>
        <fullName evidence="4">Regulatory protein</fullName>
    </recommendedName>
</protein>
<comment type="caution">
    <text evidence="2">The sequence shown here is derived from an EMBL/GenBank/DDBJ whole genome shotgun (WGS) entry which is preliminary data.</text>
</comment>
<evidence type="ECO:0000313" key="3">
    <source>
        <dbReference type="Proteomes" id="UP001499978"/>
    </source>
</evidence>
<accession>A0ABN3MW97</accession>
<evidence type="ECO:0000313" key="2">
    <source>
        <dbReference type="EMBL" id="GAA2510064.1"/>
    </source>
</evidence>
<proteinExistence type="predicted"/>
<sequence length="109" mass="11458">MKLLVDMTGKQFTVAKDVEPKTDQHGNQRSEKGTGRLMWSTQVIVLDKSGGDVIAITTAGEKPNVKVGQVVVLSELEAIPWATNGRNGVAYRSTSLHAAPAGGSSPAAK</sequence>
<evidence type="ECO:0008006" key="4">
    <source>
        <dbReference type="Google" id="ProtNLM"/>
    </source>
</evidence>
<feature type="compositionally biased region" description="Basic and acidic residues" evidence="1">
    <location>
        <begin position="16"/>
        <end position="34"/>
    </location>
</feature>